<keyword evidence="2" id="KW-1133">Transmembrane helix</keyword>
<sequence length="485" mass="50904">MRARRGAVVKIALVGVGPGRIGLTAEQRPKPLRPALLTVAAILLIAAASLAIVRFVSPHATLRIAEGLPGSPAHRLIDSFAATLSQQHPRLVVKPVATPDLTASAQAIETHKADLAIIRSDAAVPANGATIAILRRDVVAIVTPAKSPIEKIPDLAGKTIGLVEGPLQAYNSAALDVILSFYDIPAQSVRRVVLPLDEIGHAVADKRIGAALAIGPIGPGEVVDVVAAIKAATRGAPKILAVDEADAINKRFPAFESIDVPAGAFKGRPPTPDDTVTALAVTYRLAAPNSMFDIVAGAIAQSLFTAKTRLMQVSPLAAQIEAPDTDDKNPILPVHPGVASYLENGEQSFFDKFQDYFYMGGMALSAVGSVIALAISRFSRRKSHEEMARIDRLIGVADEALRTRDLGQLEKLETELDGIVAWFVRTNSGAEGGAFSVGLAHARYAIDRQQRSILREGGKGSAQAPGDDGGSAPRRETEPPSALAG</sequence>
<dbReference type="PANTHER" id="PTHR42941">
    <property type="entry name" value="SLL1037 PROTEIN"/>
    <property type="match status" value="1"/>
</dbReference>
<dbReference type="HOGENOM" id="CLU_033215_6_0_5"/>
<keyword evidence="2" id="KW-0472">Membrane</keyword>
<dbReference type="Pfam" id="PF16868">
    <property type="entry name" value="NMT1_3"/>
    <property type="match status" value="1"/>
</dbReference>
<dbReference type="EMBL" id="CP001280">
    <property type="protein sequence ID" value="ACK51716.1"/>
    <property type="molecule type" value="Genomic_DNA"/>
</dbReference>
<dbReference type="STRING" id="395965.Msil_2797"/>
<reference evidence="3 4" key="1">
    <citation type="journal article" date="2010" name="J. Bacteriol.">
        <title>Complete genome sequence of the aerobic facultative methanotroph Methylocella silvestris BL2.</title>
        <authorList>
            <person name="Chen Y."/>
            <person name="Crombie A."/>
            <person name="Rahman M.T."/>
            <person name="Dedysh S.N."/>
            <person name="Liesack W."/>
            <person name="Stott M.B."/>
            <person name="Alam M."/>
            <person name="Theisen A.R."/>
            <person name="Murrell J.C."/>
            <person name="Dunfield P.F."/>
        </authorList>
    </citation>
    <scope>NUCLEOTIDE SEQUENCE [LARGE SCALE GENOMIC DNA]</scope>
    <source>
        <strain evidence="4">DSM 15510 / CIP 108128 / LMG 27833 / NCIMB 13906 / BL2</strain>
    </source>
</reference>
<organism evidence="3 4">
    <name type="scientific">Methylocella silvestris (strain DSM 15510 / CIP 108128 / LMG 27833 / NCIMB 13906 / BL2)</name>
    <dbReference type="NCBI Taxonomy" id="395965"/>
    <lineage>
        <taxon>Bacteria</taxon>
        <taxon>Pseudomonadati</taxon>
        <taxon>Pseudomonadota</taxon>
        <taxon>Alphaproteobacteria</taxon>
        <taxon>Hyphomicrobiales</taxon>
        <taxon>Beijerinckiaceae</taxon>
        <taxon>Methylocella</taxon>
    </lineage>
</organism>
<keyword evidence="2" id="KW-0812">Transmembrane</keyword>
<feature type="transmembrane region" description="Helical" evidence="2">
    <location>
        <begin position="356"/>
        <end position="375"/>
    </location>
</feature>
<protein>
    <submittedName>
        <fullName evidence="3">TRAP-type uncharacterized transport system periplasmic component-like protein</fullName>
    </submittedName>
</protein>
<dbReference type="KEGG" id="msl:Msil_2797"/>
<dbReference type="AlphaFoldDB" id="B8ET74"/>
<keyword evidence="4" id="KW-1185">Reference proteome</keyword>
<evidence type="ECO:0000313" key="3">
    <source>
        <dbReference type="EMBL" id="ACK51716.1"/>
    </source>
</evidence>
<proteinExistence type="predicted"/>
<dbReference type="SUPFAM" id="SSF53850">
    <property type="entry name" value="Periplasmic binding protein-like II"/>
    <property type="match status" value="1"/>
</dbReference>
<gene>
    <name evidence="3" type="ordered locus">Msil_2797</name>
</gene>
<dbReference type="InterPro" id="IPR011852">
    <property type="entry name" value="TRAP_TAXI"/>
</dbReference>
<evidence type="ECO:0000313" key="4">
    <source>
        <dbReference type="Proteomes" id="UP000002257"/>
    </source>
</evidence>
<dbReference type="Proteomes" id="UP000002257">
    <property type="component" value="Chromosome"/>
</dbReference>
<accession>B8ET74</accession>
<feature type="transmembrane region" description="Helical" evidence="2">
    <location>
        <begin position="35"/>
        <end position="56"/>
    </location>
</feature>
<dbReference type="Gene3D" id="3.40.190.10">
    <property type="entry name" value="Periplasmic binding protein-like II"/>
    <property type="match status" value="2"/>
</dbReference>
<dbReference type="PANTHER" id="PTHR42941:SF1">
    <property type="entry name" value="SLL1037 PROTEIN"/>
    <property type="match status" value="1"/>
</dbReference>
<name>B8ET74_METSB</name>
<evidence type="ECO:0000256" key="2">
    <source>
        <dbReference type="SAM" id="Phobius"/>
    </source>
</evidence>
<evidence type="ECO:0000256" key="1">
    <source>
        <dbReference type="SAM" id="MobiDB-lite"/>
    </source>
</evidence>
<dbReference type="eggNOG" id="COG2358">
    <property type="taxonomic scope" value="Bacteria"/>
</dbReference>
<feature type="region of interest" description="Disordered" evidence="1">
    <location>
        <begin position="454"/>
        <end position="485"/>
    </location>
</feature>
<dbReference type="OrthoDB" id="7976602at2"/>